<feature type="compositionally biased region" description="Basic residues" evidence="1">
    <location>
        <begin position="256"/>
        <end position="266"/>
    </location>
</feature>
<feature type="region of interest" description="Disordered" evidence="1">
    <location>
        <begin position="41"/>
        <end position="64"/>
    </location>
</feature>
<dbReference type="Pfam" id="PF15296">
    <property type="entry name" value="Codanin-1_C"/>
    <property type="match status" value="1"/>
</dbReference>
<evidence type="ECO:0000256" key="1">
    <source>
        <dbReference type="SAM" id="MobiDB-lite"/>
    </source>
</evidence>
<dbReference type="EMBL" id="JAWJWF010000046">
    <property type="protein sequence ID" value="KAK6624932.1"/>
    <property type="molecule type" value="Genomic_DNA"/>
</dbReference>
<accession>A0ABR1ARP8</accession>
<feature type="compositionally biased region" description="Polar residues" evidence="1">
    <location>
        <begin position="48"/>
        <end position="64"/>
    </location>
</feature>
<dbReference type="PANTHER" id="PTHR28678">
    <property type="entry name" value="CODANIN-1"/>
    <property type="match status" value="1"/>
</dbReference>
<keyword evidence="4" id="KW-1185">Reference proteome</keyword>
<name>A0ABR1ARP8_POLSC</name>
<comment type="caution">
    <text evidence="3">The sequence shown here is derived from an EMBL/GenBank/DDBJ whole genome shotgun (WGS) entry which is preliminary data.</text>
</comment>
<dbReference type="PANTHER" id="PTHR28678:SF1">
    <property type="entry name" value="CODANIN-1"/>
    <property type="match status" value="1"/>
</dbReference>
<feature type="region of interest" description="Disordered" evidence="1">
    <location>
        <begin position="294"/>
        <end position="328"/>
    </location>
</feature>
<feature type="compositionally biased region" description="Basic and acidic residues" evidence="1">
    <location>
        <begin position="312"/>
        <end position="328"/>
    </location>
</feature>
<evidence type="ECO:0000313" key="4">
    <source>
        <dbReference type="Proteomes" id="UP001359485"/>
    </source>
</evidence>
<sequence length="1182" mass="134932">MAAREILSDVLNNFLPSDSLLEWLSNDTPIKHVVFDAETPRKTPCSRKLNNSTTGKSSQPVHLSHNSSQFENTYLDLESLQSFPNLSSCSSVNLGSTDKKRLESTPNNVGLEQCSKENSEKKTLRRVKLFSETLETSSKQSGAPPKEMEFSSDFDNRSENKFTVSTPKSLNTQSHLSVDCFNILNVTEASPKQTVKLQWVNQTFDVQSTENAFVAPKSKSFSGNSSLKNKDNKTGGRMSLGDFILNDLHATENRKEKKSKTKKRVNPMRISSQTSVNEKTDDFSLITLHEHVGVVPTNENQSDNTCGGSNPDENKQDSRPAESSIKRQPELDEATFTHELKLLAKIYSFLISENFCQNIMMELCFIVSLLVIQDCDRKISESDFNFNDKKFFSSIHNCVYFAVEMLWLQRNCFILLNLSALKLLSENDRIKKFNCNLKEFLVSAYTQKQSTEDMKRCRGLSKTSMQGNVSFQYETDNRENFTSDFSFHCFRKQRDLFYNILAIWEANHLVSGWIFSVGLGSKIRSLLSISSDPINLLHLARLFRNQLITSCCGENHQEEDLNEKILQLLPTADPNKILRLRARLTSSPKRQGPCPLPDFTGHQEFYKDFILHTGHTAFHEHLKNSFCDEILRLNDTDLVENIEDEDISLDEQIEESYLQCTNILRLLAKFLGFLEFMPYRGEKSFSDRILNMHCSVRNNLPSFPNEKFYAVLDDFNEASPGEPDVTMKNYVMTRKHGLDSYRFIEYSHLYALCPYLNEINVILSENLGCNVRHIRPVTTQESSSSKLQASKQLELRLEGNFLQNQSSSTRKTVEFVTERVASITIKHLVHTVIPAIKASAWVEIENLPVDNPKETDLAAENRSEPLYKQLLSACEKENWEICLKRSNIAMNALLSSDLHGSVVDTCAKIVARQSVEKVERWMQSHLTLAMVKKELVSIMRKKNFKKTTDASMHESELTGAVFKNKYQVSSDKTVEDHHGAAWPASKSIKAVRELICCFREVEVDARQVLSLIKEAAKTVKQRKDTIPAAEKTLISLTLDLVVIFCIHSKSSDLGKVFEQFSELFNSSQAEKNSHCNLERIICARNLAIISRAGNKEIAWENIGKFLFFLLKGNFLAKEHLEAQLLSLFRHNYNKDEEEQFLKLISQLLSKYTMHYGRDKFSLLLEFMRETLEEDELKSDGLS</sequence>
<gene>
    <name evidence="3" type="ORF">RUM44_011796</name>
</gene>
<feature type="compositionally biased region" description="Basic and acidic residues" evidence="1">
    <location>
        <begin position="146"/>
        <end position="160"/>
    </location>
</feature>
<dbReference type="InterPro" id="IPR028171">
    <property type="entry name" value="Codanin-1_C"/>
</dbReference>
<feature type="compositionally biased region" description="Polar residues" evidence="1">
    <location>
        <begin position="297"/>
        <end position="308"/>
    </location>
</feature>
<reference evidence="3 4" key="1">
    <citation type="submission" date="2023-09" db="EMBL/GenBank/DDBJ databases">
        <title>Genomes of two closely related lineages of the louse Polyplax serrata with different host specificities.</title>
        <authorList>
            <person name="Martinu J."/>
            <person name="Tarabai H."/>
            <person name="Stefka J."/>
            <person name="Hypsa V."/>
        </authorList>
    </citation>
    <scope>NUCLEOTIDE SEQUENCE [LARGE SCALE GENOMIC DNA]</scope>
    <source>
        <strain evidence="3">98ZLc_SE</strain>
    </source>
</reference>
<dbReference type="InterPro" id="IPR040031">
    <property type="entry name" value="Codanin-1"/>
</dbReference>
<dbReference type="Proteomes" id="UP001359485">
    <property type="component" value="Unassembled WGS sequence"/>
</dbReference>
<protein>
    <recommendedName>
        <fullName evidence="2">Codanin-1 C-terminal domain-containing protein</fullName>
    </recommendedName>
</protein>
<proteinExistence type="predicted"/>
<organism evidence="3 4">
    <name type="scientific">Polyplax serrata</name>
    <name type="common">Common mouse louse</name>
    <dbReference type="NCBI Taxonomy" id="468196"/>
    <lineage>
        <taxon>Eukaryota</taxon>
        <taxon>Metazoa</taxon>
        <taxon>Ecdysozoa</taxon>
        <taxon>Arthropoda</taxon>
        <taxon>Hexapoda</taxon>
        <taxon>Insecta</taxon>
        <taxon>Pterygota</taxon>
        <taxon>Neoptera</taxon>
        <taxon>Paraneoptera</taxon>
        <taxon>Psocodea</taxon>
        <taxon>Troctomorpha</taxon>
        <taxon>Phthiraptera</taxon>
        <taxon>Anoplura</taxon>
        <taxon>Polyplacidae</taxon>
        <taxon>Polyplax</taxon>
    </lineage>
</organism>
<feature type="region of interest" description="Disordered" evidence="1">
    <location>
        <begin position="251"/>
        <end position="277"/>
    </location>
</feature>
<feature type="region of interest" description="Disordered" evidence="1">
    <location>
        <begin position="133"/>
        <end position="166"/>
    </location>
</feature>
<feature type="domain" description="Codanin-1 C-terminal" evidence="2">
    <location>
        <begin position="739"/>
        <end position="841"/>
    </location>
</feature>
<evidence type="ECO:0000313" key="3">
    <source>
        <dbReference type="EMBL" id="KAK6624932.1"/>
    </source>
</evidence>
<evidence type="ECO:0000259" key="2">
    <source>
        <dbReference type="Pfam" id="PF15296"/>
    </source>
</evidence>
<feature type="region of interest" description="Disordered" evidence="1">
    <location>
        <begin position="216"/>
        <end position="238"/>
    </location>
</feature>